<protein>
    <submittedName>
        <fullName evidence="1">Uncharacterized protein</fullName>
    </submittedName>
</protein>
<reference evidence="1 2" key="1">
    <citation type="submission" date="2017-01" db="EMBL/GenBank/DDBJ databases">
        <authorList>
            <person name="Erauso G."/>
        </authorList>
    </citation>
    <scope>NUCLEOTIDE SEQUENCE [LARGE SCALE GENOMIC DNA]</scope>
    <source>
        <strain evidence="1">MESINF1</strain>
    </source>
</reference>
<dbReference type="AlphaFoldDB" id="A0A7Z7PR13"/>
<name>A0A7Z7PR13_9BACT</name>
<dbReference type="KEGG" id="minf:MESINF_0869"/>
<organism evidence="1 2">
    <name type="scientific">Mesotoga infera</name>
    <dbReference type="NCBI Taxonomy" id="1236046"/>
    <lineage>
        <taxon>Bacteria</taxon>
        <taxon>Thermotogati</taxon>
        <taxon>Thermotogota</taxon>
        <taxon>Thermotogae</taxon>
        <taxon>Kosmotogales</taxon>
        <taxon>Kosmotogaceae</taxon>
        <taxon>Mesotoga</taxon>
    </lineage>
</organism>
<gene>
    <name evidence="1" type="ORF">MESINF_0869</name>
</gene>
<keyword evidence="2" id="KW-1185">Reference proteome</keyword>
<evidence type="ECO:0000313" key="1">
    <source>
        <dbReference type="EMBL" id="SSC12318.1"/>
    </source>
</evidence>
<evidence type="ECO:0000313" key="2">
    <source>
        <dbReference type="Proteomes" id="UP000250796"/>
    </source>
</evidence>
<accession>A0A7Z7PR13</accession>
<proteinExistence type="predicted"/>
<dbReference type="Proteomes" id="UP000250796">
    <property type="component" value="Chromosome MESINF"/>
</dbReference>
<sequence length="32" mass="3819">MIRRIRNLADVDMMIEKVKIDAIKRYMSSPHS</sequence>
<dbReference type="EMBL" id="LS974202">
    <property type="protein sequence ID" value="SSC12318.1"/>
    <property type="molecule type" value="Genomic_DNA"/>
</dbReference>